<name>T2JQG4_CROWT</name>
<organism evidence="1 2">
    <name type="scientific">Crocosphaera watsonii WH 0402</name>
    <dbReference type="NCBI Taxonomy" id="1284629"/>
    <lineage>
        <taxon>Bacteria</taxon>
        <taxon>Bacillati</taxon>
        <taxon>Cyanobacteriota</taxon>
        <taxon>Cyanophyceae</taxon>
        <taxon>Oscillatoriophycideae</taxon>
        <taxon>Chroococcales</taxon>
        <taxon>Aphanothecaceae</taxon>
        <taxon>Crocosphaera</taxon>
    </lineage>
</organism>
<protein>
    <submittedName>
        <fullName evidence="1">Uncharacterized protein</fullName>
    </submittedName>
</protein>
<gene>
    <name evidence="1" type="ORF">CWATWH0402_5801</name>
</gene>
<dbReference type="EMBL" id="CAQN01000698">
    <property type="protein sequence ID" value="CCQ68108.1"/>
    <property type="molecule type" value="Genomic_DNA"/>
</dbReference>
<reference evidence="1 2" key="2">
    <citation type="submission" date="2013-09" db="EMBL/GenBank/DDBJ databases">
        <title>Whole genome comparison of six Crocosphaera watsonii strains with differing phenotypes.</title>
        <authorList>
            <person name="Bench S.R."/>
            <person name="Heller P."/>
            <person name="Frank I."/>
            <person name="Arciniega M."/>
            <person name="Shilova I.N."/>
            <person name="Zehr J.P."/>
        </authorList>
    </citation>
    <scope>NUCLEOTIDE SEQUENCE [LARGE SCALE GENOMIC DNA]</scope>
    <source>
        <strain evidence="1 2">WH 0402</strain>
    </source>
</reference>
<sequence length="211" mass="23381">MVLVASNLALAWALINAQSKTQTFVQLNNGSAVEVLNQDALYRSEAVIQETTTQFLKLLWEWSDRLPGSQQNDPGFTFNLNDQQKTIPSSVYYASQLTGGGIGNQLVIESLKIIPHSVFEGRAESSIEIEFLGSPRVTGQGLYEIDAIATVVVREVGYLDQRTQLKKTFTWQAVEPYVPLLPLDNPSSMRQLIAQLRASGLQLVDVKPFNP</sequence>
<evidence type="ECO:0000313" key="2">
    <source>
        <dbReference type="Proteomes" id="UP000018130"/>
    </source>
</evidence>
<proteinExistence type="predicted"/>
<accession>T2JQG4</accession>
<reference evidence="1 2" key="1">
    <citation type="submission" date="2013-01" db="EMBL/GenBank/DDBJ databases">
        <authorList>
            <person name="Bench S."/>
        </authorList>
    </citation>
    <scope>NUCLEOTIDE SEQUENCE [LARGE SCALE GENOMIC DNA]</scope>
    <source>
        <strain evidence="1 2">WH 0402</strain>
    </source>
</reference>
<evidence type="ECO:0000313" key="1">
    <source>
        <dbReference type="EMBL" id="CCQ68108.1"/>
    </source>
</evidence>
<comment type="caution">
    <text evidence="1">The sequence shown here is derived from an EMBL/GenBank/DDBJ whole genome shotgun (WGS) entry which is preliminary data.</text>
</comment>
<dbReference type="AlphaFoldDB" id="T2JQG4"/>
<dbReference type="Proteomes" id="UP000018130">
    <property type="component" value="Unassembled WGS sequence"/>
</dbReference>